<accession>A0ABN3UWL3</accession>
<dbReference type="PANTHER" id="PTHR10584">
    <property type="entry name" value="SUGAR KINASE"/>
    <property type="match status" value="1"/>
</dbReference>
<dbReference type="Gene3D" id="3.40.1190.20">
    <property type="match status" value="1"/>
</dbReference>
<comment type="caution">
    <text evidence="4">The sequence shown here is derived from an EMBL/GenBank/DDBJ whole genome shotgun (WGS) entry which is preliminary data.</text>
</comment>
<evidence type="ECO:0000313" key="5">
    <source>
        <dbReference type="Proteomes" id="UP001501326"/>
    </source>
</evidence>
<feature type="domain" description="Carbohydrate kinase PfkB" evidence="3">
    <location>
        <begin position="33"/>
        <end position="318"/>
    </location>
</feature>
<organism evidence="4 5">
    <name type="scientific">Pedococcus aerophilus</name>
    <dbReference type="NCBI Taxonomy" id="436356"/>
    <lineage>
        <taxon>Bacteria</taxon>
        <taxon>Bacillati</taxon>
        <taxon>Actinomycetota</taxon>
        <taxon>Actinomycetes</taxon>
        <taxon>Micrococcales</taxon>
        <taxon>Intrasporangiaceae</taxon>
        <taxon>Pedococcus</taxon>
    </lineage>
</organism>
<protein>
    <submittedName>
        <fullName evidence="4">Sugar kinase</fullName>
    </submittedName>
</protein>
<dbReference type="PANTHER" id="PTHR10584:SF166">
    <property type="entry name" value="RIBOKINASE"/>
    <property type="match status" value="1"/>
</dbReference>
<evidence type="ECO:0000313" key="4">
    <source>
        <dbReference type="EMBL" id="GAA2739629.1"/>
    </source>
</evidence>
<dbReference type="InterPro" id="IPR011611">
    <property type="entry name" value="PfkB_dom"/>
</dbReference>
<gene>
    <name evidence="4" type="ORF">GCM10009867_36500</name>
</gene>
<keyword evidence="5" id="KW-1185">Reference proteome</keyword>
<dbReference type="Pfam" id="PF00294">
    <property type="entry name" value="PfkB"/>
    <property type="match status" value="1"/>
</dbReference>
<evidence type="ECO:0000256" key="1">
    <source>
        <dbReference type="ARBA" id="ARBA00022679"/>
    </source>
</evidence>
<dbReference type="InterPro" id="IPR029056">
    <property type="entry name" value="Ribokinase-like"/>
</dbReference>
<reference evidence="4 5" key="1">
    <citation type="journal article" date="2019" name="Int. J. Syst. Evol. Microbiol.">
        <title>The Global Catalogue of Microorganisms (GCM) 10K type strain sequencing project: providing services to taxonomists for standard genome sequencing and annotation.</title>
        <authorList>
            <consortium name="The Broad Institute Genomics Platform"/>
            <consortium name="The Broad Institute Genome Sequencing Center for Infectious Disease"/>
            <person name="Wu L."/>
            <person name="Ma J."/>
        </authorList>
    </citation>
    <scope>NUCLEOTIDE SEQUENCE [LARGE SCALE GENOMIC DNA]</scope>
    <source>
        <strain evidence="4 5">JCM 16378</strain>
    </source>
</reference>
<dbReference type="GO" id="GO:0016301">
    <property type="term" value="F:kinase activity"/>
    <property type="evidence" value="ECO:0007669"/>
    <property type="project" value="UniProtKB-KW"/>
</dbReference>
<evidence type="ECO:0000256" key="2">
    <source>
        <dbReference type="ARBA" id="ARBA00022777"/>
    </source>
</evidence>
<keyword evidence="2 4" id="KW-0418">Kinase</keyword>
<dbReference type="EMBL" id="BAAARN010000005">
    <property type="protein sequence ID" value="GAA2739629.1"/>
    <property type="molecule type" value="Genomic_DNA"/>
</dbReference>
<evidence type="ECO:0000259" key="3">
    <source>
        <dbReference type="Pfam" id="PF00294"/>
    </source>
</evidence>
<sequence length="345" mass="35157">MLVNPLHHRPGPHLLVVGDLCPDIVVSGVATRGRELAFGQAEELVEATTLTMGGSAAITASAAAAAGAAVALVAVVGNDDLGRLCIGWLADREVGTDQVRVADDVRTGSSVVLVRADDSSDRHILTELGGIAALTADEVTDVRLASAGHVHVASWFLLDGARDGLPERLAAARTRGCTTSLDTNDDPAGAWTSAVAALPHCDVLFCNDREATGLAGTADPEAAAAQLLALMPHRDADARFPAVVRKLGAEGARVVTARGTVSVEAPDVEVVDTVGAGDTLAGTVLAALVAGAEWPRALRLGVAAGSLSTTGSGGVQAQPDLRATQNLARDLEVSAHPRSEQENSP</sequence>
<dbReference type="SUPFAM" id="SSF53613">
    <property type="entry name" value="Ribokinase-like"/>
    <property type="match status" value="1"/>
</dbReference>
<dbReference type="Proteomes" id="UP001501326">
    <property type="component" value="Unassembled WGS sequence"/>
</dbReference>
<keyword evidence="1" id="KW-0808">Transferase</keyword>
<name>A0ABN3UWL3_9MICO</name>
<proteinExistence type="predicted"/>